<keyword evidence="4 7" id="KW-0560">Oxidoreductase</keyword>
<feature type="domain" description="Amine oxidase" evidence="9">
    <location>
        <begin position="101"/>
        <end position="560"/>
    </location>
</feature>
<dbReference type="InterPro" id="IPR002937">
    <property type="entry name" value="Amino_oxidase"/>
</dbReference>
<dbReference type="EC" id="1.4.3.-" evidence="7"/>
<feature type="binding site" evidence="6">
    <location>
        <position position="102"/>
    </location>
    <ligand>
        <name>FAD</name>
        <dbReference type="ChEBI" id="CHEBI:57692"/>
    </ligand>
</feature>
<dbReference type="InterPro" id="IPR036188">
    <property type="entry name" value="FAD/NAD-bd_sf"/>
</dbReference>
<feature type="binding site" evidence="6">
    <location>
        <position position="537"/>
    </location>
    <ligand>
        <name>FAD</name>
        <dbReference type="ChEBI" id="CHEBI:57692"/>
    </ligand>
</feature>
<dbReference type="Gene3D" id="3.50.50.60">
    <property type="entry name" value="FAD/NAD(P)-binding domain"/>
    <property type="match status" value="1"/>
</dbReference>
<dbReference type="EnsemblMetazoa" id="XM_783391">
    <property type="protein sequence ID" value="XP_788484"/>
    <property type="gene ID" value="LOC583484"/>
</dbReference>
<dbReference type="GO" id="GO:0005741">
    <property type="term" value="C:mitochondrial outer membrane"/>
    <property type="evidence" value="ECO:0007669"/>
    <property type="project" value="UniProtKB-SubCell"/>
</dbReference>
<dbReference type="InterPro" id="IPR001613">
    <property type="entry name" value="Flavin_amine_oxidase"/>
</dbReference>
<keyword evidence="7" id="KW-0274">FAD</keyword>
<dbReference type="PRINTS" id="PR00757">
    <property type="entry name" value="AMINEOXDASEF"/>
</dbReference>
<dbReference type="PANTHER" id="PTHR43563:SF14">
    <property type="entry name" value="AMINE OXIDASE"/>
    <property type="match status" value="1"/>
</dbReference>
<dbReference type="InterPro" id="IPR050703">
    <property type="entry name" value="Flavin_MAO"/>
</dbReference>
<keyword evidence="11" id="KW-1185">Reference proteome</keyword>
<sequence>MSRSFLKQLSVENLLENIKEVVSSNQDEDGTDSPQKPRSRSFIFGRSFSTDENDNNGQSKLGPIAPSIVAIQNQSLSSSLPELVSHEPEPAVDVAIVGAGLSGLTAAYQIRQAQPDLSLVVLEAKENVGGRTYSPMLNTATGTRRFDLGDQWVNTDQRTILELLDKLNLETYPEYKEGKNILIHADGESEEFEGNIYPINPFRRLDISSFVSRIESMREDLSKKDPTDLSESLEWDSITLEQFKKEHIWTDEARQVFDALVVFHFGVTPREMSLLFFCHVLNSVGGWKVLFGENQEFPVSRQLKIKGGAQQVCENLATEIDRANIRLNDPVTIIDQTDDELVNITTDSGCRYRAKRVIMATSVDNSVRIQHKPSFPPKRSRMTKLMPAGHCIKYVVTYENAFWRKDGMSGHVIKLTDEEQAFDNNDDLMTYEYVFDACSCNRNPNVTAPENPALMGMIFSESLRQLTKVERKKILLKKLAEIYGDEALKTIDYAEMDWGLDRYTNGYPFSSMMPGAMVYHAKGIKKPHGRIHWCGAEMSSSWYGYMEGSVKSGKRVASEVRKALNTKITAEKQTQQPVEID</sequence>
<reference evidence="11" key="1">
    <citation type="submission" date="2015-02" db="EMBL/GenBank/DDBJ databases">
        <title>Genome sequencing for Strongylocentrotus purpuratus.</title>
        <authorList>
            <person name="Murali S."/>
            <person name="Liu Y."/>
            <person name="Vee V."/>
            <person name="English A."/>
            <person name="Wang M."/>
            <person name="Skinner E."/>
            <person name="Han Y."/>
            <person name="Muzny D.M."/>
            <person name="Worley K.C."/>
            <person name="Gibbs R.A."/>
        </authorList>
    </citation>
    <scope>NUCLEOTIDE SEQUENCE</scope>
</reference>
<reference evidence="10" key="2">
    <citation type="submission" date="2021-01" db="UniProtKB">
        <authorList>
            <consortium name="EnsemblMetazoa"/>
        </authorList>
    </citation>
    <scope>IDENTIFICATION</scope>
</reference>
<dbReference type="AlphaFoldDB" id="A0A7M7RG58"/>
<comment type="similarity">
    <text evidence="3 7">Belongs to the flavin monoamine oxidase family.</text>
</comment>
<comment type="subcellular location">
    <subcellularLocation>
        <location evidence="2">Mitochondrion outer membrane</location>
        <topology evidence="2">Single-pass type IV membrane protein</topology>
        <orientation evidence="2">Cytoplasmic side</orientation>
    </subcellularLocation>
</comment>
<comment type="catalytic activity">
    <reaction evidence="5">
        <text>a secondary aliphatic amine + O2 + H2O = a primary amine + an aldehyde + H2O2</text>
        <dbReference type="Rhea" id="RHEA:26414"/>
        <dbReference type="ChEBI" id="CHEBI:15377"/>
        <dbReference type="ChEBI" id="CHEBI:15379"/>
        <dbReference type="ChEBI" id="CHEBI:16240"/>
        <dbReference type="ChEBI" id="CHEBI:17478"/>
        <dbReference type="ChEBI" id="CHEBI:58855"/>
        <dbReference type="ChEBI" id="CHEBI:65296"/>
        <dbReference type="EC" id="1.4.3.4"/>
    </reaction>
</comment>
<feature type="region of interest" description="Disordered" evidence="8">
    <location>
        <begin position="22"/>
        <end position="41"/>
    </location>
</feature>
<protein>
    <recommendedName>
        <fullName evidence="7">Amine oxidase</fullName>
        <ecNumber evidence="7">1.4.3.-</ecNumber>
    </recommendedName>
</protein>
<dbReference type="GO" id="GO:0097621">
    <property type="term" value="F:monoamine oxidase activity"/>
    <property type="evidence" value="ECO:0007669"/>
    <property type="project" value="UniProtKB-EC"/>
</dbReference>
<feature type="binding site" evidence="6">
    <location>
        <position position="331"/>
    </location>
    <ligand>
        <name>FAD</name>
        <dbReference type="ChEBI" id="CHEBI:57692"/>
    </ligand>
</feature>
<evidence type="ECO:0000256" key="7">
    <source>
        <dbReference type="RuleBase" id="RU362067"/>
    </source>
</evidence>
<feature type="binding site" evidence="6">
    <location>
        <begin position="123"/>
        <end position="124"/>
    </location>
    <ligand>
        <name>FAD</name>
        <dbReference type="ChEBI" id="CHEBI:57692"/>
    </ligand>
</feature>
<dbReference type="GeneID" id="583484"/>
<proteinExistence type="inferred from homology"/>
<dbReference type="SUPFAM" id="SSF54373">
    <property type="entry name" value="FAD-linked reductases, C-terminal domain"/>
    <property type="match status" value="1"/>
</dbReference>
<evidence type="ECO:0000256" key="3">
    <source>
        <dbReference type="ARBA" id="ARBA00005995"/>
    </source>
</evidence>
<dbReference type="GO" id="GO:0008131">
    <property type="term" value="F:primary methylamine oxidase activity"/>
    <property type="evidence" value="ECO:0007669"/>
    <property type="project" value="UniProtKB-ARBA"/>
</dbReference>
<dbReference type="SUPFAM" id="SSF51905">
    <property type="entry name" value="FAD/NAD(P)-binding domain"/>
    <property type="match status" value="1"/>
</dbReference>
<evidence type="ECO:0000313" key="11">
    <source>
        <dbReference type="Proteomes" id="UP000007110"/>
    </source>
</evidence>
<dbReference type="Proteomes" id="UP000007110">
    <property type="component" value="Unassembled WGS sequence"/>
</dbReference>
<dbReference type="Pfam" id="PF01593">
    <property type="entry name" value="Amino_oxidase"/>
    <property type="match status" value="1"/>
</dbReference>
<dbReference type="RefSeq" id="XP_788484.1">
    <property type="nucleotide sequence ID" value="XM_783391.5"/>
</dbReference>
<dbReference type="PANTHER" id="PTHR43563">
    <property type="entry name" value="AMINE OXIDASE"/>
    <property type="match status" value="1"/>
</dbReference>
<accession>A0A7M7RG58</accession>
<name>A0A7M7RG58_STRPU</name>
<evidence type="ECO:0000256" key="6">
    <source>
        <dbReference type="PIRSR" id="PIRSR601613-1"/>
    </source>
</evidence>
<evidence type="ECO:0000256" key="5">
    <source>
        <dbReference type="ARBA" id="ARBA00048448"/>
    </source>
</evidence>
<evidence type="ECO:0000313" key="10">
    <source>
        <dbReference type="EnsemblMetazoa" id="XP_788484"/>
    </source>
</evidence>
<comment type="cofactor">
    <cofactor evidence="1 7">
        <name>FAD</name>
        <dbReference type="ChEBI" id="CHEBI:57692"/>
    </cofactor>
</comment>
<evidence type="ECO:0000256" key="2">
    <source>
        <dbReference type="ARBA" id="ARBA00004362"/>
    </source>
</evidence>
<evidence type="ECO:0000259" key="9">
    <source>
        <dbReference type="Pfam" id="PF01593"/>
    </source>
</evidence>
<keyword evidence="7" id="KW-0285">Flavoprotein</keyword>
<evidence type="ECO:0000256" key="8">
    <source>
        <dbReference type="SAM" id="MobiDB-lite"/>
    </source>
</evidence>
<dbReference type="OrthoDB" id="7777654at2759"/>
<evidence type="ECO:0000256" key="4">
    <source>
        <dbReference type="ARBA" id="ARBA00023002"/>
    </source>
</evidence>
<evidence type="ECO:0000256" key="1">
    <source>
        <dbReference type="ARBA" id="ARBA00001974"/>
    </source>
</evidence>
<organism evidence="10 11">
    <name type="scientific">Strongylocentrotus purpuratus</name>
    <name type="common">Purple sea urchin</name>
    <dbReference type="NCBI Taxonomy" id="7668"/>
    <lineage>
        <taxon>Eukaryota</taxon>
        <taxon>Metazoa</taxon>
        <taxon>Echinodermata</taxon>
        <taxon>Eleutherozoa</taxon>
        <taxon>Echinozoa</taxon>
        <taxon>Echinoidea</taxon>
        <taxon>Euechinoidea</taxon>
        <taxon>Echinacea</taxon>
        <taxon>Camarodonta</taxon>
        <taxon>Echinidea</taxon>
        <taxon>Strongylocentrotidae</taxon>
        <taxon>Strongylocentrotus</taxon>
    </lineage>
</organism>